<dbReference type="GO" id="GO:0004022">
    <property type="term" value="F:alcohol dehydrogenase (NAD+) activity"/>
    <property type="evidence" value="ECO:0007669"/>
    <property type="project" value="TreeGrafter"/>
</dbReference>
<keyword evidence="2" id="KW-0560">Oxidoreductase</keyword>
<dbReference type="FunFam" id="3.40.50.1970:FF:000003">
    <property type="entry name" value="Alcohol dehydrogenase, iron-containing"/>
    <property type="match status" value="1"/>
</dbReference>
<dbReference type="STRING" id="323259.Mhun_0171"/>
<keyword evidence="7" id="KW-1185">Reference proteome</keyword>
<feature type="domain" description="Fe-containing alcohol dehydrogenase-like C-terminal" evidence="5">
    <location>
        <begin position="208"/>
        <end position="402"/>
    </location>
</feature>
<protein>
    <submittedName>
        <fullName evidence="6">Iron-containing alcohol dehydrogenase</fullName>
    </submittedName>
</protein>
<dbReference type="PANTHER" id="PTHR11496:SF102">
    <property type="entry name" value="ALCOHOL DEHYDROGENASE 4"/>
    <property type="match status" value="1"/>
</dbReference>
<evidence type="ECO:0000313" key="7">
    <source>
        <dbReference type="Proteomes" id="UP000001941"/>
    </source>
</evidence>
<dbReference type="Pfam" id="PF25137">
    <property type="entry name" value="ADH_Fe_C"/>
    <property type="match status" value="1"/>
</dbReference>
<dbReference type="GeneID" id="3922614"/>
<dbReference type="InterPro" id="IPR018211">
    <property type="entry name" value="ADH_Fe_CS"/>
</dbReference>
<evidence type="ECO:0000256" key="2">
    <source>
        <dbReference type="ARBA" id="ARBA00023002"/>
    </source>
</evidence>
<organism evidence="6 7">
    <name type="scientific">Methanospirillum hungatei JF-1 (strain ATCC 27890 / DSM 864 / NBRC 100397 / JF-1)</name>
    <dbReference type="NCBI Taxonomy" id="323259"/>
    <lineage>
        <taxon>Archaea</taxon>
        <taxon>Methanobacteriati</taxon>
        <taxon>Methanobacteriota</taxon>
        <taxon>Stenosarchaea group</taxon>
        <taxon>Methanomicrobia</taxon>
        <taxon>Methanomicrobiales</taxon>
        <taxon>Methanospirillaceae</taxon>
        <taxon>Methanospirillum</taxon>
    </lineage>
</organism>
<keyword evidence="3" id="KW-0520">NAD</keyword>
<dbReference type="Proteomes" id="UP000001941">
    <property type="component" value="Chromosome"/>
</dbReference>
<sequence>MCITATRKKVQGGGRNITDTLFELRKFVAPEFIIGVDARRLAGRYAKNFGANHVFLVTGPKLIKAGWVGDVTESLESEGIQYTIFPDVSPNPRDYEVMNGAELYKKKGCDAVIAVGGGSPIDCAKGIGIVVSNEQHILEFEGVDNVSIPAPPLICIPTTSGSAADVSQFAIINDTKRKVKIAIISKKIVPDISLCDPVPLTSLTSDLTAHTGMDALVHSIEAYVSNASSPVTDIQALESIRLISAYLPLAYHNPDHIGYRYKTMLGSLLAGLAFSNASLGAVHAMAHSLGGLSDLPHGECNALLLESVIDYNFEVCPERYETIAQTMNVDCSSHDPQEIKQKLLSALQALRTELGITERLGDLGVSREDIADLAKSAIRDPCLATNPRKPTVSDLEHIYEGAL</sequence>
<dbReference type="FunFam" id="1.20.1090.10:FF:000001">
    <property type="entry name" value="Aldehyde-alcohol dehydrogenase"/>
    <property type="match status" value="1"/>
</dbReference>
<dbReference type="AlphaFoldDB" id="Q2FPG9"/>
<dbReference type="EnsemblBacteria" id="ABD39947">
    <property type="protein sequence ID" value="ABD39947"/>
    <property type="gene ID" value="Mhun_0171"/>
</dbReference>
<name>Q2FPG9_METHJ</name>
<dbReference type="InterPro" id="IPR039697">
    <property type="entry name" value="Alcohol_dehydrogenase_Fe"/>
</dbReference>
<feature type="domain" description="Alcohol dehydrogenase iron-type/glycerol dehydrogenase GldA" evidence="4">
    <location>
        <begin position="31"/>
        <end position="197"/>
    </location>
</feature>
<evidence type="ECO:0000256" key="3">
    <source>
        <dbReference type="ARBA" id="ARBA00023027"/>
    </source>
</evidence>
<comment type="similarity">
    <text evidence="1">Belongs to the iron-containing alcohol dehydrogenase family.</text>
</comment>
<dbReference type="SUPFAM" id="SSF56796">
    <property type="entry name" value="Dehydroquinate synthase-like"/>
    <property type="match status" value="1"/>
</dbReference>
<proteinExistence type="inferred from homology"/>
<dbReference type="Pfam" id="PF00465">
    <property type="entry name" value="Fe-ADH"/>
    <property type="match status" value="1"/>
</dbReference>
<dbReference type="RefSeq" id="WP_011447243.1">
    <property type="nucleotide sequence ID" value="NC_007796.1"/>
</dbReference>
<dbReference type="NCBIfam" id="NF041833">
    <property type="entry name" value="Fe_ADH_ErcA"/>
    <property type="match status" value="1"/>
</dbReference>
<dbReference type="InParanoid" id="Q2FPG9"/>
<dbReference type="PROSITE" id="PS00060">
    <property type="entry name" value="ADH_IRON_2"/>
    <property type="match status" value="1"/>
</dbReference>
<accession>Q2FPG9</accession>
<dbReference type="OrthoDB" id="57329at2157"/>
<dbReference type="PANTHER" id="PTHR11496">
    <property type="entry name" value="ALCOHOL DEHYDROGENASE"/>
    <property type="match status" value="1"/>
</dbReference>
<dbReference type="InterPro" id="IPR056798">
    <property type="entry name" value="ADH_Fe_C"/>
</dbReference>
<gene>
    <name evidence="6" type="ordered locus">Mhun_0171</name>
</gene>
<evidence type="ECO:0000259" key="4">
    <source>
        <dbReference type="Pfam" id="PF00465"/>
    </source>
</evidence>
<evidence type="ECO:0000259" key="5">
    <source>
        <dbReference type="Pfam" id="PF25137"/>
    </source>
</evidence>
<dbReference type="Gene3D" id="3.40.50.1970">
    <property type="match status" value="1"/>
</dbReference>
<evidence type="ECO:0000256" key="1">
    <source>
        <dbReference type="ARBA" id="ARBA00007358"/>
    </source>
</evidence>
<evidence type="ECO:0000313" key="6">
    <source>
        <dbReference type="EMBL" id="ABD39947.1"/>
    </source>
</evidence>
<dbReference type="GO" id="GO:0046872">
    <property type="term" value="F:metal ion binding"/>
    <property type="evidence" value="ECO:0007669"/>
    <property type="project" value="InterPro"/>
</dbReference>
<dbReference type="CDD" id="cd17814">
    <property type="entry name" value="Fe-ADH-like"/>
    <property type="match status" value="1"/>
</dbReference>
<reference evidence="7" key="1">
    <citation type="journal article" date="2016" name="Stand. Genomic Sci.">
        <title>Complete genome sequence of Methanospirillum hungatei type strain JF1.</title>
        <authorList>
            <person name="Gunsalus R.P."/>
            <person name="Cook L.E."/>
            <person name="Crable B."/>
            <person name="Rohlin L."/>
            <person name="McDonald E."/>
            <person name="Mouttaki H."/>
            <person name="Sieber J.R."/>
            <person name="Poweleit N."/>
            <person name="Zhou H."/>
            <person name="Lapidus A.L."/>
            <person name="Daligault H.E."/>
            <person name="Land M."/>
            <person name="Gilna P."/>
            <person name="Ivanova N."/>
            <person name="Kyrpides N."/>
            <person name="Culley D.E."/>
            <person name="McInerney M.J."/>
        </authorList>
    </citation>
    <scope>NUCLEOTIDE SEQUENCE [LARGE SCALE GENOMIC DNA]</scope>
    <source>
        <strain evidence="7">ATCC 27890 / DSM 864 / NBRC 100397 / JF-1</strain>
    </source>
</reference>
<dbReference type="Gene3D" id="1.20.1090.10">
    <property type="entry name" value="Dehydroquinate synthase-like - alpha domain"/>
    <property type="match status" value="1"/>
</dbReference>
<dbReference type="EMBL" id="CP000254">
    <property type="protein sequence ID" value="ABD39947.1"/>
    <property type="molecule type" value="Genomic_DNA"/>
</dbReference>
<dbReference type="HOGENOM" id="CLU_007207_0_0_2"/>
<dbReference type="eggNOG" id="arCOG00984">
    <property type="taxonomic scope" value="Archaea"/>
</dbReference>
<dbReference type="KEGG" id="mhu:Mhun_0171"/>
<dbReference type="InterPro" id="IPR001670">
    <property type="entry name" value="ADH_Fe/GldA"/>
</dbReference>